<dbReference type="RefSeq" id="WP_378571561.1">
    <property type="nucleotide sequence ID" value="NZ_JBHSFQ010000002.1"/>
</dbReference>
<sequence>MAQAGRPRGRPPLSSREKIEAVAIELFLEHGYSGTGLAAIIEACGVSKTTFFRYFASKSEIIWYAFDDHTRHLRRLLAEADAPEPAMTVVRTCVVDALRASIDERGIWMKRFIILDGSPELRAEESAQWISWADAVGEYVARRLGVSERALVPASIGGAVQAAYLATLRDWRTSSKPASELLLDLDADLAPLCDVLQGWLDQQRPRR</sequence>
<evidence type="ECO:0000313" key="7">
    <source>
        <dbReference type="Proteomes" id="UP001595923"/>
    </source>
</evidence>
<dbReference type="InterPro" id="IPR041347">
    <property type="entry name" value="MftR_C"/>
</dbReference>
<reference evidence="7" key="1">
    <citation type="journal article" date="2019" name="Int. J. Syst. Evol. Microbiol.">
        <title>The Global Catalogue of Microorganisms (GCM) 10K type strain sequencing project: providing services to taxonomists for standard genome sequencing and annotation.</title>
        <authorList>
            <consortium name="The Broad Institute Genomics Platform"/>
            <consortium name="The Broad Institute Genome Sequencing Center for Infectious Disease"/>
            <person name="Wu L."/>
            <person name="Ma J."/>
        </authorList>
    </citation>
    <scope>NUCLEOTIDE SEQUENCE [LARGE SCALE GENOMIC DNA]</scope>
    <source>
        <strain evidence="7">XZYJ18</strain>
    </source>
</reference>
<gene>
    <name evidence="6" type="ORF">ACFO4E_03785</name>
</gene>
<feature type="domain" description="HTH tetR-type" evidence="5">
    <location>
        <begin position="13"/>
        <end position="73"/>
    </location>
</feature>
<dbReference type="PROSITE" id="PS50977">
    <property type="entry name" value="HTH_TETR_2"/>
    <property type="match status" value="1"/>
</dbReference>
<evidence type="ECO:0000256" key="3">
    <source>
        <dbReference type="ARBA" id="ARBA00023163"/>
    </source>
</evidence>
<dbReference type="Pfam" id="PF00440">
    <property type="entry name" value="TetR_N"/>
    <property type="match status" value="1"/>
</dbReference>
<keyword evidence="3" id="KW-0804">Transcription</keyword>
<protein>
    <submittedName>
        <fullName evidence="6">TetR family transcriptional regulator</fullName>
    </submittedName>
</protein>
<name>A0ABV9DT31_9ACTN</name>
<dbReference type="PANTHER" id="PTHR30055">
    <property type="entry name" value="HTH-TYPE TRANSCRIPTIONAL REGULATOR RUTR"/>
    <property type="match status" value="1"/>
</dbReference>
<dbReference type="InterPro" id="IPR001647">
    <property type="entry name" value="HTH_TetR"/>
</dbReference>
<dbReference type="Pfam" id="PF17754">
    <property type="entry name" value="TetR_C_14"/>
    <property type="match status" value="1"/>
</dbReference>
<dbReference type="Proteomes" id="UP001595923">
    <property type="component" value="Unassembled WGS sequence"/>
</dbReference>
<dbReference type="InterPro" id="IPR009057">
    <property type="entry name" value="Homeodomain-like_sf"/>
</dbReference>
<dbReference type="PANTHER" id="PTHR30055:SF238">
    <property type="entry name" value="MYCOFACTOCIN BIOSYNTHESIS TRANSCRIPTIONAL REGULATOR MFTR-RELATED"/>
    <property type="match status" value="1"/>
</dbReference>
<feature type="DNA-binding region" description="H-T-H motif" evidence="4">
    <location>
        <begin position="36"/>
        <end position="55"/>
    </location>
</feature>
<comment type="caution">
    <text evidence="6">The sequence shown here is derived from an EMBL/GenBank/DDBJ whole genome shotgun (WGS) entry which is preliminary data.</text>
</comment>
<keyword evidence="7" id="KW-1185">Reference proteome</keyword>
<keyword evidence="1" id="KW-0805">Transcription regulation</keyword>
<evidence type="ECO:0000256" key="2">
    <source>
        <dbReference type="ARBA" id="ARBA00023125"/>
    </source>
</evidence>
<dbReference type="EMBL" id="JBHSFQ010000002">
    <property type="protein sequence ID" value="MFC4560974.1"/>
    <property type="molecule type" value="Genomic_DNA"/>
</dbReference>
<dbReference type="SUPFAM" id="SSF46689">
    <property type="entry name" value="Homeodomain-like"/>
    <property type="match status" value="1"/>
</dbReference>
<dbReference type="Gene3D" id="1.10.357.10">
    <property type="entry name" value="Tetracycline Repressor, domain 2"/>
    <property type="match status" value="1"/>
</dbReference>
<evidence type="ECO:0000256" key="1">
    <source>
        <dbReference type="ARBA" id="ARBA00023015"/>
    </source>
</evidence>
<evidence type="ECO:0000259" key="5">
    <source>
        <dbReference type="PROSITE" id="PS50977"/>
    </source>
</evidence>
<dbReference type="InterPro" id="IPR050109">
    <property type="entry name" value="HTH-type_TetR-like_transc_reg"/>
</dbReference>
<dbReference type="Gene3D" id="1.10.10.60">
    <property type="entry name" value="Homeodomain-like"/>
    <property type="match status" value="1"/>
</dbReference>
<accession>A0ABV9DT31</accession>
<evidence type="ECO:0000313" key="6">
    <source>
        <dbReference type="EMBL" id="MFC4560974.1"/>
    </source>
</evidence>
<dbReference type="PRINTS" id="PR00455">
    <property type="entry name" value="HTHTETR"/>
</dbReference>
<organism evidence="6 7">
    <name type="scientific">Nocardiopsis mangrovi</name>
    <dbReference type="NCBI Taxonomy" id="1179818"/>
    <lineage>
        <taxon>Bacteria</taxon>
        <taxon>Bacillati</taxon>
        <taxon>Actinomycetota</taxon>
        <taxon>Actinomycetes</taxon>
        <taxon>Streptosporangiales</taxon>
        <taxon>Nocardiopsidaceae</taxon>
        <taxon>Nocardiopsis</taxon>
    </lineage>
</organism>
<proteinExistence type="predicted"/>
<evidence type="ECO:0000256" key="4">
    <source>
        <dbReference type="PROSITE-ProRule" id="PRU00335"/>
    </source>
</evidence>
<keyword evidence="2 4" id="KW-0238">DNA-binding</keyword>